<organism evidence="2 3">
    <name type="scientific">Apiosordaria backusii</name>
    <dbReference type="NCBI Taxonomy" id="314023"/>
    <lineage>
        <taxon>Eukaryota</taxon>
        <taxon>Fungi</taxon>
        <taxon>Dikarya</taxon>
        <taxon>Ascomycota</taxon>
        <taxon>Pezizomycotina</taxon>
        <taxon>Sordariomycetes</taxon>
        <taxon>Sordariomycetidae</taxon>
        <taxon>Sordariales</taxon>
        <taxon>Lasiosphaeriaceae</taxon>
        <taxon>Apiosordaria</taxon>
    </lineage>
</organism>
<evidence type="ECO:0000313" key="2">
    <source>
        <dbReference type="EMBL" id="KAK0747342.1"/>
    </source>
</evidence>
<sequence length="138" mass="15568">MFSTCSTFPMIQLQVWLWGWATRAPHLKVGYVRPARQGSRIHFPLRLPESTPPSCLSPSQSPKSRFHLMEVQFEVDKRKNPLVVYGPSHESPRLAAVFPIMQKNRGSRCRLGTPLLPPQSACRPPDIPQKRSLAAPDS</sequence>
<name>A0AA40EXG9_9PEZI</name>
<dbReference type="Proteomes" id="UP001172159">
    <property type="component" value="Unassembled WGS sequence"/>
</dbReference>
<dbReference type="EMBL" id="JAUKTV010000001">
    <property type="protein sequence ID" value="KAK0747342.1"/>
    <property type="molecule type" value="Genomic_DNA"/>
</dbReference>
<accession>A0AA40EXG9</accession>
<reference evidence="2" key="1">
    <citation type="submission" date="2023-06" db="EMBL/GenBank/DDBJ databases">
        <title>Genome-scale phylogeny and comparative genomics of the fungal order Sordariales.</title>
        <authorList>
            <consortium name="Lawrence Berkeley National Laboratory"/>
            <person name="Hensen N."/>
            <person name="Bonometti L."/>
            <person name="Westerberg I."/>
            <person name="Brannstrom I.O."/>
            <person name="Guillou S."/>
            <person name="Cros-Aarteil S."/>
            <person name="Calhoun S."/>
            <person name="Haridas S."/>
            <person name="Kuo A."/>
            <person name="Mondo S."/>
            <person name="Pangilinan J."/>
            <person name="Riley R."/>
            <person name="Labutti K."/>
            <person name="Andreopoulos B."/>
            <person name="Lipzen A."/>
            <person name="Chen C."/>
            <person name="Yanf M."/>
            <person name="Daum C."/>
            <person name="Ng V."/>
            <person name="Clum A."/>
            <person name="Steindorff A."/>
            <person name="Ohm R."/>
            <person name="Martin F."/>
            <person name="Silar P."/>
            <person name="Natvig D."/>
            <person name="Lalanne C."/>
            <person name="Gautier V."/>
            <person name="Ament-Velasquez S.L."/>
            <person name="Kruys A."/>
            <person name="Hutchinson M.I."/>
            <person name="Powell A.J."/>
            <person name="Barry K."/>
            <person name="Miller A.N."/>
            <person name="Grigoriev I.V."/>
            <person name="Debuchy R."/>
            <person name="Gladieux P."/>
            <person name="Thoren M.H."/>
            <person name="Johannesson H."/>
        </authorList>
    </citation>
    <scope>NUCLEOTIDE SEQUENCE</scope>
    <source>
        <strain evidence="2">CBS 540.89</strain>
    </source>
</reference>
<keyword evidence="3" id="KW-1185">Reference proteome</keyword>
<evidence type="ECO:0000256" key="1">
    <source>
        <dbReference type="SAM" id="MobiDB-lite"/>
    </source>
</evidence>
<protein>
    <submittedName>
        <fullName evidence="2">Uncharacterized protein</fullName>
    </submittedName>
</protein>
<feature type="region of interest" description="Disordered" evidence="1">
    <location>
        <begin position="109"/>
        <end position="138"/>
    </location>
</feature>
<proteinExistence type="predicted"/>
<gene>
    <name evidence="2" type="ORF">B0T21DRAFT_354119</name>
</gene>
<evidence type="ECO:0000313" key="3">
    <source>
        <dbReference type="Proteomes" id="UP001172159"/>
    </source>
</evidence>
<dbReference type="AlphaFoldDB" id="A0AA40EXG9"/>
<comment type="caution">
    <text evidence="2">The sequence shown here is derived from an EMBL/GenBank/DDBJ whole genome shotgun (WGS) entry which is preliminary data.</text>
</comment>